<evidence type="ECO:0000313" key="2">
    <source>
        <dbReference type="Proteomes" id="UP001220964"/>
    </source>
</evidence>
<comment type="caution">
    <text evidence="1">The sequence shown here is derived from an EMBL/GenBank/DDBJ whole genome shotgun (WGS) entry which is preliminary data.</text>
</comment>
<proteinExistence type="predicted"/>
<dbReference type="EMBL" id="JARGYC010000001">
    <property type="protein sequence ID" value="MDF0599199.1"/>
    <property type="molecule type" value="Genomic_DNA"/>
</dbReference>
<gene>
    <name evidence="1" type="ORF">P1J78_00510</name>
</gene>
<sequence length="374" mass="41988">MAGTKLIITCMKNEGPFILEWLAYHRSIGFDDFLVFTNDCDDGTVELLDCLAGHGLLTRMDNPYLQVEGAPNPQKGALAYAGGLDQVAAAEQILVSDVDEYVNIHAGDGTLDALWTAVGAEVDNISMQWRLFGSSDVDSYRDRWVTEQFDHCAPKFCPSPVQAWAVKTLIRTTGGKWPCGRFKQLGVHRPIEPGRGATRHTKWVDGCGRPVQDKFLEAGWRFGTHSYGYDLVTLNHYAVRSAESFVVKRDRGRVNHVTHDQGLAYWLRMNINMERDDSIRRHLPRARAEYARILGLRGVKTRHAAAAKAHRAKIRALLAREDMAAFYAEITSPRMKLLSRHLNLLTRGQMDAGPESVPEEVFDRIERVPDLMAG</sequence>
<dbReference type="AlphaFoldDB" id="A0AAE3T7N3"/>
<dbReference type="Proteomes" id="UP001220964">
    <property type="component" value="Unassembled WGS sequence"/>
</dbReference>
<evidence type="ECO:0000313" key="1">
    <source>
        <dbReference type="EMBL" id="MDF0599199.1"/>
    </source>
</evidence>
<accession>A0AAE3T7N3</accession>
<protein>
    <submittedName>
        <fullName evidence="1">Glycosyltransferase family 2 protein</fullName>
    </submittedName>
</protein>
<keyword evidence="2" id="KW-1185">Reference proteome</keyword>
<organism evidence="1 2">
    <name type="scientific">Psychromarinibacter sediminicola</name>
    <dbReference type="NCBI Taxonomy" id="3033385"/>
    <lineage>
        <taxon>Bacteria</taxon>
        <taxon>Pseudomonadati</taxon>
        <taxon>Pseudomonadota</taxon>
        <taxon>Alphaproteobacteria</taxon>
        <taxon>Rhodobacterales</taxon>
        <taxon>Paracoccaceae</taxon>
        <taxon>Psychromarinibacter</taxon>
    </lineage>
</organism>
<dbReference type="RefSeq" id="WP_275565345.1">
    <property type="nucleotide sequence ID" value="NZ_JARGYC010000001.1"/>
</dbReference>
<dbReference type="Pfam" id="PF13704">
    <property type="entry name" value="Glyco_tranf_2_4"/>
    <property type="match status" value="1"/>
</dbReference>
<name>A0AAE3T7N3_9RHOB</name>
<reference evidence="1" key="1">
    <citation type="submission" date="2023-03" db="EMBL/GenBank/DDBJ databases">
        <title>Multiphase analysis and comparison of six strains from genera Psychromarinibacter, Lutimaribacter, and Maritimibacter, including a novel species: Psychromarinibacter sediminicola sp. nov.</title>
        <authorList>
            <person name="Wang Y.-H."/>
            <person name="Ye M.-Q."/>
            <person name="Du Z.-J."/>
        </authorList>
    </citation>
    <scope>NUCLEOTIDE SEQUENCE</scope>
    <source>
        <strain evidence="1">C21-152</strain>
    </source>
</reference>